<protein>
    <recommendedName>
        <fullName evidence="5">Lipoprotein</fullName>
    </recommendedName>
</protein>
<keyword evidence="4" id="KW-1185">Reference proteome</keyword>
<feature type="chain" id="PRO_5004667698" description="Lipoprotein" evidence="2">
    <location>
        <begin position="21"/>
        <end position="46"/>
    </location>
</feature>
<dbReference type="HOGENOM" id="CLU_3181490_0_0_5"/>
<dbReference type="AlphaFoldDB" id="U6B5F9"/>
<name>U6B5F9_9HYPH</name>
<dbReference type="KEGG" id="lar:lam_851"/>
<organism evidence="3 4">
    <name type="scientific">Candidatus Liberibacter americanus str. Sao Paulo</name>
    <dbReference type="NCBI Taxonomy" id="1261131"/>
    <lineage>
        <taxon>Bacteria</taxon>
        <taxon>Pseudomonadati</taxon>
        <taxon>Pseudomonadota</taxon>
        <taxon>Alphaproteobacteria</taxon>
        <taxon>Hyphomicrobiales</taxon>
        <taxon>Rhizobiaceae</taxon>
        <taxon>Liberibacter</taxon>
    </lineage>
</organism>
<proteinExistence type="predicted"/>
<dbReference type="PROSITE" id="PS51257">
    <property type="entry name" value="PROKAR_LIPOPROTEIN"/>
    <property type="match status" value="1"/>
</dbReference>
<dbReference type="RefSeq" id="WP_023466368.1">
    <property type="nucleotide sequence ID" value="NC_022793.1"/>
</dbReference>
<reference evidence="3 4" key="1">
    <citation type="journal article" date="2014" name="Mol. Plant Microbe Interact.">
        <title>The complete genome sequence of Candidatus Liberibacter americanus, associated with citrus Huanglongbing.</title>
        <authorList>
            <person name="Wulff N.A."/>
            <person name="Zhang S."/>
            <person name="Setubal J.C."/>
            <person name="Almeida N.F."/>
            <person name="Martins E.C."/>
            <person name="Harakava R."/>
            <person name="Kumar D."/>
            <person name="Rangel L.T."/>
            <person name="Foissac X."/>
            <person name="Bove J."/>
            <person name="Gabriel D.W."/>
        </authorList>
    </citation>
    <scope>NUCLEOTIDE SEQUENCE [LARGE SCALE GENOMIC DNA]</scope>
    <source>
        <strain evidence="3 4">Sao Paulo</strain>
    </source>
</reference>
<dbReference type="Proteomes" id="UP000017862">
    <property type="component" value="Chromosome"/>
</dbReference>
<feature type="compositionally biased region" description="Basic residues" evidence="1">
    <location>
        <begin position="28"/>
        <end position="46"/>
    </location>
</feature>
<feature type="signal peptide" evidence="2">
    <location>
        <begin position="1"/>
        <end position="20"/>
    </location>
</feature>
<evidence type="ECO:0008006" key="5">
    <source>
        <dbReference type="Google" id="ProtNLM"/>
    </source>
</evidence>
<evidence type="ECO:0000256" key="1">
    <source>
        <dbReference type="SAM" id="MobiDB-lite"/>
    </source>
</evidence>
<feature type="region of interest" description="Disordered" evidence="1">
    <location>
        <begin position="23"/>
        <end position="46"/>
    </location>
</feature>
<keyword evidence="2" id="KW-0732">Signal</keyword>
<gene>
    <name evidence="3" type="ORF">lam_851</name>
</gene>
<accession>U6B5F9</accession>
<sequence>MRIKKIAALSMLLVSPLILTSCRGKPPPNKKKFNKNHSIPKKKGIV</sequence>
<evidence type="ECO:0000313" key="3">
    <source>
        <dbReference type="EMBL" id="AHA28190.1"/>
    </source>
</evidence>
<evidence type="ECO:0000313" key="4">
    <source>
        <dbReference type="Proteomes" id="UP000017862"/>
    </source>
</evidence>
<dbReference type="EMBL" id="CP006604">
    <property type="protein sequence ID" value="AHA28190.1"/>
    <property type="molecule type" value="Genomic_DNA"/>
</dbReference>
<evidence type="ECO:0000256" key="2">
    <source>
        <dbReference type="SAM" id="SignalP"/>
    </source>
</evidence>